<dbReference type="EMBL" id="KZ293655">
    <property type="protein sequence ID" value="PBK93997.1"/>
    <property type="molecule type" value="Genomic_DNA"/>
</dbReference>
<keyword evidence="1" id="KW-1133">Transmembrane helix</keyword>
<feature type="transmembrane region" description="Helical" evidence="1">
    <location>
        <begin position="246"/>
        <end position="264"/>
    </location>
</feature>
<dbReference type="AlphaFoldDB" id="A0A2H3DY28"/>
<accession>A0A2H3DY28</accession>
<dbReference type="InterPro" id="IPR045340">
    <property type="entry name" value="DUF6533"/>
</dbReference>
<dbReference type="OrthoDB" id="3251775at2759"/>
<evidence type="ECO:0000313" key="3">
    <source>
        <dbReference type="EMBL" id="PBK93997.1"/>
    </source>
</evidence>
<evidence type="ECO:0000256" key="1">
    <source>
        <dbReference type="SAM" id="Phobius"/>
    </source>
</evidence>
<name>A0A2H3DY28_ARMGA</name>
<dbReference type="InParanoid" id="A0A2H3DY28"/>
<protein>
    <recommendedName>
        <fullName evidence="2">DUF6533 domain-containing protein</fullName>
    </recommendedName>
</protein>
<gene>
    <name evidence="3" type="ORF">ARMGADRAFT_1079482</name>
</gene>
<proteinExistence type="predicted"/>
<dbReference type="Proteomes" id="UP000217790">
    <property type="component" value="Unassembled WGS sequence"/>
</dbReference>
<dbReference type="Pfam" id="PF20151">
    <property type="entry name" value="DUF6533"/>
    <property type="match status" value="1"/>
</dbReference>
<feature type="domain" description="DUF6533" evidence="2">
    <location>
        <begin position="19"/>
        <end position="63"/>
    </location>
</feature>
<keyword evidence="1" id="KW-0812">Transmembrane</keyword>
<evidence type="ECO:0000313" key="4">
    <source>
        <dbReference type="Proteomes" id="UP000217790"/>
    </source>
</evidence>
<feature type="transmembrane region" description="Helical" evidence="1">
    <location>
        <begin position="133"/>
        <end position="159"/>
    </location>
</feature>
<keyword evidence="4" id="KW-1185">Reference proteome</keyword>
<keyword evidence="1" id="KW-0472">Membrane</keyword>
<reference evidence="4" key="1">
    <citation type="journal article" date="2017" name="Nat. Ecol. Evol.">
        <title>Genome expansion and lineage-specific genetic innovations in the forest pathogenic fungi Armillaria.</title>
        <authorList>
            <person name="Sipos G."/>
            <person name="Prasanna A.N."/>
            <person name="Walter M.C."/>
            <person name="O'Connor E."/>
            <person name="Balint B."/>
            <person name="Krizsan K."/>
            <person name="Kiss B."/>
            <person name="Hess J."/>
            <person name="Varga T."/>
            <person name="Slot J."/>
            <person name="Riley R."/>
            <person name="Boka B."/>
            <person name="Rigling D."/>
            <person name="Barry K."/>
            <person name="Lee J."/>
            <person name="Mihaltcheva S."/>
            <person name="LaButti K."/>
            <person name="Lipzen A."/>
            <person name="Waldron R."/>
            <person name="Moloney N.M."/>
            <person name="Sperisen C."/>
            <person name="Kredics L."/>
            <person name="Vagvoelgyi C."/>
            <person name="Patrignani A."/>
            <person name="Fitzpatrick D."/>
            <person name="Nagy I."/>
            <person name="Doyle S."/>
            <person name="Anderson J.B."/>
            <person name="Grigoriev I.V."/>
            <person name="Gueldener U."/>
            <person name="Muensterkoetter M."/>
            <person name="Nagy L.G."/>
        </authorList>
    </citation>
    <scope>NUCLEOTIDE SEQUENCE [LARGE SCALE GENOMIC DNA]</scope>
    <source>
        <strain evidence="4">Ar21-2</strain>
    </source>
</reference>
<dbReference type="OMA" id="ENEPHIF"/>
<evidence type="ECO:0000259" key="2">
    <source>
        <dbReference type="Pfam" id="PF20151"/>
    </source>
</evidence>
<sequence length="320" mass="35928">MSALGIMETSPGAFLAVRYSPTAAACLMIWDHLLTLDQEIDAIWISRNNGYLPKLIYVLNRYCAEGVLLYTAYVWGGYSHSLTDAFSVGLYPGAMAFHRIINSDGWVASIHHPPVIIAMRVYKSWDNQKRAGCVLLVAFSACISAAIVLTVITVIIFLMSKRESAAFVPHFFLYNNARSAKGLITVPHLGNVCFVRGIPRTVPALLATLLAFDILIVLMVLYRALEKPRRTHIEAINSFHRDGARLYLGVCLLWLLLLIVSIISENEPHIFFAILCASWALNTNIGCRVHLRVEGLKHLVDGEMPLLLYRNTDDYELYYR</sequence>
<organism evidence="3 4">
    <name type="scientific">Armillaria gallica</name>
    <name type="common">Bulbous honey fungus</name>
    <name type="synonym">Armillaria bulbosa</name>
    <dbReference type="NCBI Taxonomy" id="47427"/>
    <lineage>
        <taxon>Eukaryota</taxon>
        <taxon>Fungi</taxon>
        <taxon>Dikarya</taxon>
        <taxon>Basidiomycota</taxon>
        <taxon>Agaricomycotina</taxon>
        <taxon>Agaricomycetes</taxon>
        <taxon>Agaricomycetidae</taxon>
        <taxon>Agaricales</taxon>
        <taxon>Marasmiineae</taxon>
        <taxon>Physalacriaceae</taxon>
        <taxon>Armillaria</taxon>
    </lineage>
</organism>
<feature type="transmembrane region" description="Helical" evidence="1">
    <location>
        <begin position="204"/>
        <end position="225"/>
    </location>
</feature>